<feature type="domain" description="3-hydroxyisobutyrate dehydrogenase-like NAD-binding" evidence="6">
    <location>
        <begin position="162"/>
        <end position="278"/>
    </location>
</feature>
<evidence type="ECO:0000256" key="1">
    <source>
        <dbReference type="ARBA" id="ARBA00009080"/>
    </source>
</evidence>
<protein>
    <submittedName>
        <fullName evidence="7">3-hydroxyisobutyrate dehydrogenase</fullName>
    </submittedName>
</protein>
<dbReference type="Pfam" id="PF03446">
    <property type="entry name" value="NAD_binding_2"/>
    <property type="match status" value="1"/>
</dbReference>
<gene>
    <name evidence="7" type="ORF">EDD29_1704</name>
</gene>
<dbReference type="GO" id="GO:0016491">
    <property type="term" value="F:oxidoreductase activity"/>
    <property type="evidence" value="ECO:0007669"/>
    <property type="project" value="UniProtKB-KW"/>
</dbReference>
<feature type="active site" evidence="4">
    <location>
        <position position="168"/>
    </location>
</feature>
<dbReference type="InterPro" id="IPR015815">
    <property type="entry name" value="HIBADH-related"/>
</dbReference>
<evidence type="ECO:0000259" key="6">
    <source>
        <dbReference type="Pfam" id="PF14833"/>
    </source>
</evidence>
<evidence type="ECO:0000256" key="3">
    <source>
        <dbReference type="ARBA" id="ARBA00023027"/>
    </source>
</evidence>
<comment type="similarity">
    <text evidence="1">Belongs to the HIBADH-related family.</text>
</comment>
<comment type="caution">
    <text evidence="7">The sequence shown here is derived from an EMBL/GenBank/DDBJ whole genome shotgun (WGS) entry which is preliminary data.</text>
</comment>
<proteinExistence type="inferred from homology"/>
<dbReference type="InterPro" id="IPR006115">
    <property type="entry name" value="6PGDH_NADP-bd"/>
</dbReference>
<dbReference type="Gene3D" id="3.40.50.720">
    <property type="entry name" value="NAD(P)-binding Rossmann-like Domain"/>
    <property type="match status" value="1"/>
</dbReference>
<evidence type="ECO:0000313" key="7">
    <source>
        <dbReference type="EMBL" id="ROO84186.1"/>
    </source>
</evidence>
<reference evidence="7 8" key="1">
    <citation type="submission" date="2018-11" db="EMBL/GenBank/DDBJ databases">
        <title>Sequencing the genomes of 1000 actinobacteria strains.</title>
        <authorList>
            <person name="Klenk H.-P."/>
        </authorList>
    </citation>
    <scope>NUCLEOTIDE SEQUENCE [LARGE SCALE GENOMIC DNA]</scope>
    <source>
        <strain evidence="7 8">DSM 44254</strain>
    </source>
</reference>
<keyword evidence="8" id="KW-1185">Reference proteome</keyword>
<dbReference type="SUPFAM" id="SSF48179">
    <property type="entry name" value="6-phosphogluconate dehydrogenase C-terminal domain-like"/>
    <property type="match status" value="1"/>
</dbReference>
<dbReference type="GO" id="GO:0050661">
    <property type="term" value="F:NADP binding"/>
    <property type="evidence" value="ECO:0007669"/>
    <property type="project" value="InterPro"/>
</dbReference>
<name>A0A3N1CS90_9ACTN</name>
<keyword evidence="2" id="KW-0560">Oxidoreductase</keyword>
<dbReference type="InterPro" id="IPR051265">
    <property type="entry name" value="HIBADH-related_NP60_sf"/>
</dbReference>
<dbReference type="InterPro" id="IPR008927">
    <property type="entry name" value="6-PGluconate_DH-like_C_sf"/>
</dbReference>
<dbReference type="SUPFAM" id="SSF51735">
    <property type="entry name" value="NAD(P)-binding Rossmann-fold domains"/>
    <property type="match status" value="1"/>
</dbReference>
<dbReference type="Pfam" id="PF14833">
    <property type="entry name" value="NAD_binding_11"/>
    <property type="match status" value="1"/>
</dbReference>
<keyword evidence="3" id="KW-0520">NAD</keyword>
<dbReference type="Proteomes" id="UP000272400">
    <property type="component" value="Unassembled WGS sequence"/>
</dbReference>
<dbReference type="OrthoDB" id="3185659at2"/>
<evidence type="ECO:0000256" key="4">
    <source>
        <dbReference type="PIRSR" id="PIRSR000103-1"/>
    </source>
</evidence>
<dbReference type="EMBL" id="RJKE01000001">
    <property type="protein sequence ID" value="ROO84186.1"/>
    <property type="molecule type" value="Genomic_DNA"/>
</dbReference>
<dbReference type="PIRSF" id="PIRSF000103">
    <property type="entry name" value="HIBADH"/>
    <property type="match status" value="1"/>
</dbReference>
<dbReference type="PANTHER" id="PTHR43580:SF2">
    <property type="entry name" value="CYTOKINE-LIKE NUCLEAR FACTOR N-PAC"/>
    <property type="match status" value="1"/>
</dbReference>
<dbReference type="InterPro" id="IPR029154">
    <property type="entry name" value="HIBADH-like_NADP-bd"/>
</dbReference>
<organism evidence="7 8">
    <name type="scientific">Actinocorallia herbida</name>
    <dbReference type="NCBI Taxonomy" id="58109"/>
    <lineage>
        <taxon>Bacteria</taxon>
        <taxon>Bacillati</taxon>
        <taxon>Actinomycetota</taxon>
        <taxon>Actinomycetes</taxon>
        <taxon>Streptosporangiales</taxon>
        <taxon>Thermomonosporaceae</taxon>
        <taxon>Actinocorallia</taxon>
    </lineage>
</organism>
<dbReference type="AlphaFoldDB" id="A0A3N1CS90"/>
<sequence>MDVAVLGTGIMGEPMARNLLKAGHRVRVWNRTKEKTEALAKEGAYAAPTPPEAVAGAEIVFTVLYDGDAALDVMRQAAPGLRPGALWVQSSTASLDDVDLLSGFANDNGLVYVDAPVLGTRAPAEAGQLTVLCAAPDTVWTTLEPVFEAIGSRTIWIDDHVGAATRLKLVINSWVLALNNAVGETLALAKGLGVEPRQFLDAIAGGGLDAGYLRMKADVIMRGELSPPSFAVETAAKDNRLILAAAEEAGVKLDLAEAGAERFRRAADQGHGRDDMAASYFASFS</sequence>
<dbReference type="Gene3D" id="1.10.1040.10">
    <property type="entry name" value="N-(1-d-carboxylethyl)-l-norvaline Dehydrogenase, domain 2"/>
    <property type="match status" value="1"/>
</dbReference>
<dbReference type="RefSeq" id="WP_123663832.1">
    <property type="nucleotide sequence ID" value="NZ_RJKE01000001.1"/>
</dbReference>
<evidence type="ECO:0000259" key="5">
    <source>
        <dbReference type="Pfam" id="PF03446"/>
    </source>
</evidence>
<evidence type="ECO:0000313" key="8">
    <source>
        <dbReference type="Proteomes" id="UP000272400"/>
    </source>
</evidence>
<dbReference type="GO" id="GO:0051287">
    <property type="term" value="F:NAD binding"/>
    <property type="evidence" value="ECO:0007669"/>
    <property type="project" value="InterPro"/>
</dbReference>
<dbReference type="InterPro" id="IPR036291">
    <property type="entry name" value="NAD(P)-bd_dom_sf"/>
</dbReference>
<feature type="domain" description="6-phosphogluconate dehydrogenase NADP-binding" evidence="5">
    <location>
        <begin position="2"/>
        <end position="156"/>
    </location>
</feature>
<dbReference type="InterPro" id="IPR013328">
    <property type="entry name" value="6PGD_dom2"/>
</dbReference>
<dbReference type="PANTHER" id="PTHR43580">
    <property type="entry name" value="OXIDOREDUCTASE GLYR1-RELATED"/>
    <property type="match status" value="1"/>
</dbReference>
<accession>A0A3N1CS90</accession>
<evidence type="ECO:0000256" key="2">
    <source>
        <dbReference type="ARBA" id="ARBA00023002"/>
    </source>
</evidence>